<organism evidence="1 2">
    <name type="scientific">Centaurea solstitialis</name>
    <name type="common">yellow star-thistle</name>
    <dbReference type="NCBI Taxonomy" id="347529"/>
    <lineage>
        <taxon>Eukaryota</taxon>
        <taxon>Viridiplantae</taxon>
        <taxon>Streptophyta</taxon>
        <taxon>Embryophyta</taxon>
        <taxon>Tracheophyta</taxon>
        <taxon>Spermatophyta</taxon>
        <taxon>Magnoliopsida</taxon>
        <taxon>eudicotyledons</taxon>
        <taxon>Gunneridae</taxon>
        <taxon>Pentapetalae</taxon>
        <taxon>asterids</taxon>
        <taxon>campanulids</taxon>
        <taxon>Asterales</taxon>
        <taxon>Asteraceae</taxon>
        <taxon>Carduoideae</taxon>
        <taxon>Cardueae</taxon>
        <taxon>Centaureinae</taxon>
        <taxon>Centaurea</taxon>
    </lineage>
</organism>
<evidence type="ECO:0000313" key="1">
    <source>
        <dbReference type="EMBL" id="KAJ9561113.1"/>
    </source>
</evidence>
<dbReference type="EMBL" id="JARYMX010000002">
    <property type="protein sequence ID" value="KAJ9561113.1"/>
    <property type="molecule type" value="Genomic_DNA"/>
</dbReference>
<accession>A0AA38U276</accession>
<proteinExistence type="predicted"/>
<gene>
    <name evidence="1" type="ORF">OSB04_006273</name>
</gene>
<sequence length="247" mass="29418">MANWMGCRAGSFHFDYLGLLVREEMKCQGPWSVMIEKFAKRPSSWKIVVFWRETSIDQVEHNLYLLLIGGEGGGWVLGVLRIEVMYSRYRGGGREKHSSLVERHVNVICVTDSHISLYLIKILTFWLRIRNLHPVCEQRHKWRWKMEANVEFSVKKLMIVIESKYLSYDGYPLPTCWKYLVPRKVNIFVWQFWLDAGSIWIPFLCPCCKDDQHTQHHCLSKYRIASRVSLCLFQWWKIEDYVGNFNF</sequence>
<reference evidence="1" key="1">
    <citation type="submission" date="2023-03" db="EMBL/GenBank/DDBJ databases">
        <title>Chromosome-scale reference genome and RAD-based genetic map of yellow starthistle (Centaurea solstitialis) reveal putative structural variation and QTLs associated with invader traits.</title>
        <authorList>
            <person name="Reatini B."/>
            <person name="Cang F.A."/>
            <person name="Jiang Q."/>
            <person name="Mckibben M.T.W."/>
            <person name="Barker M.S."/>
            <person name="Rieseberg L.H."/>
            <person name="Dlugosch K.M."/>
        </authorList>
    </citation>
    <scope>NUCLEOTIDE SEQUENCE</scope>
    <source>
        <strain evidence="1">CAN-66</strain>
        <tissue evidence="1">Leaf</tissue>
    </source>
</reference>
<keyword evidence="2" id="KW-1185">Reference proteome</keyword>
<dbReference type="AlphaFoldDB" id="A0AA38U276"/>
<evidence type="ECO:0000313" key="2">
    <source>
        <dbReference type="Proteomes" id="UP001172457"/>
    </source>
</evidence>
<protein>
    <recommendedName>
        <fullName evidence="3">Reverse transcriptase zinc-binding domain-containing protein</fullName>
    </recommendedName>
</protein>
<dbReference type="Proteomes" id="UP001172457">
    <property type="component" value="Chromosome 2"/>
</dbReference>
<evidence type="ECO:0008006" key="3">
    <source>
        <dbReference type="Google" id="ProtNLM"/>
    </source>
</evidence>
<name>A0AA38U276_9ASTR</name>
<comment type="caution">
    <text evidence="1">The sequence shown here is derived from an EMBL/GenBank/DDBJ whole genome shotgun (WGS) entry which is preliminary data.</text>
</comment>